<dbReference type="GO" id="GO:0000395">
    <property type="term" value="P:mRNA 5'-splice site recognition"/>
    <property type="evidence" value="ECO:0007669"/>
    <property type="project" value="TreeGrafter"/>
</dbReference>
<evidence type="ECO:0000256" key="3">
    <source>
        <dbReference type="ARBA" id="ARBA00022737"/>
    </source>
</evidence>
<evidence type="ECO:0000256" key="1">
    <source>
        <dbReference type="ARBA" id="ARBA00004123"/>
    </source>
</evidence>
<dbReference type="EMBL" id="GDJX01024840">
    <property type="protein sequence ID" value="JAT43096.1"/>
    <property type="molecule type" value="Transcribed_RNA"/>
</dbReference>
<comment type="subcellular location">
    <subcellularLocation>
        <location evidence="1">Nucleus</location>
    </subcellularLocation>
</comment>
<keyword evidence="5" id="KW-0539">Nucleus</keyword>
<dbReference type="Pfam" id="PF23240">
    <property type="entry name" value="HAT_PRP39_N"/>
    <property type="match status" value="1"/>
</dbReference>
<dbReference type="PANTHER" id="PTHR17204">
    <property type="entry name" value="PRE-MRNA PROCESSING PROTEIN PRP39-RELATED"/>
    <property type="match status" value="1"/>
</dbReference>
<accession>A0A1D1XL36</accession>
<dbReference type="InterPro" id="IPR059164">
    <property type="entry name" value="HAT_PRP39_C"/>
</dbReference>
<dbReference type="GO" id="GO:0071004">
    <property type="term" value="C:U2-type prespliceosome"/>
    <property type="evidence" value="ECO:0007669"/>
    <property type="project" value="TreeGrafter"/>
</dbReference>
<dbReference type="GO" id="GO:0005685">
    <property type="term" value="C:U1 snRNP"/>
    <property type="evidence" value="ECO:0007669"/>
    <property type="project" value="TreeGrafter"/>
</dbReference>
<dbReference type="Gene3D" id="1.25.40.10">
    <property type="entry name" value="Tetratricopeptide repeat domain"/>
    <property type="match status" value="2"/>
</dbReference>
<name>A0A1D1XL36_9ARAE</name>
<protein>
    <submittedName>
        <fullName evidence="7">Pre-mRNA-processing factor 39</fullName>
    </submittedName>
</protein>
<dbReference type="InterPro" id="IPR003107">
    <property type="entry name" value="HAT"/>
</dbReference>
<keyword evidence="3" id="KW-0677">Repeat</keyword>
<reference evidence="7" key="1">
    <citation type="submission" date="2015-07" db="EMBL/GenBank/DDBJ databases">
        <title>Transcriptome Assembly of Anthurium amnicola.</title>
        <authorList>
            <person name="Suzuki J."/>
        </authorList>
    </citation>
    <scope>NUCLEOTIDE SEQUENCE</scope>
</reference>
<evidence type="ECO:0000313" key="7">
    <source>
        <dbReference type="EMBL" id="JAT43096.1"/>
    </source>
</evidence>
<sequence length="544" mass="61895">MFFAGRLFERGLAYVGTDYLSSPLWDEYIKYEYSQQAWSHVAMIYTRILENPIQHLDRYFNSFKELASVQLLSEIRTAEEAAMVTASAVTAYQGVEGEVRPEVAEESTKSVSAGLTEAEELEKYIAIREEMYKKAKEFDSKIIGFETAIRRPYFHVRPLDDPELENWHNYLDFIERGGDFNKVVKLYERCLIACANYPEYWIRYVLCMEARESLELANNALARATQVFVKKQPEIHLFAARFKENSGDITGARAEYQLLHFEISPGYLEAIVRHANMEYRLGNRDAAFSVYEEAIAAERGKELSQVLPMLLIQYSRFIYLVVGNSEKAKEIISGGFEHVQLSKPLIEAIIHLESILPLPKRIDYLDSLVEKFISPNPDNHNAASTADREDLSSIYLEFLDLFGDAQSIKMADTRHCMFFLRHKSTSISRKRHAEDYLDNEKSKLAKTYMSSSQSVMGAYPNAQNQWPAGYGNKPATWPQAPPTQGQQWGSAYAPQAGYSGYGGYGGYTHPQVATSAPQSTAAFGAYPTTYPVQWMANWEGYLIK</sequence>
<organism evidence="7">
    <name type="scientific">Anthurium amnicola</name>
    <dbReference type="NCBI Taxonomy" id="1678845"/>
    <lineage>
        <taxon>Eukaryota</taxon>
        <taxon>Viridiplantae</taxon>
        <taxon>Streptophyta</taxon>
        <taxon>Embryophyta</taxon>
        <taxon>Tracheophyta</taxon>
        <taxon>Spermatophyta</taxon>
        <taxon>Magnoliopsida</taxon>
        <taxon>Liliopsida</taxon>
        <taxon>Araceae</taxon>
        <taxon>Pothoideae</taxon>
        <taxon>Potheae</taxon>
        <taxon>Anthurium</taxon>
    </lineage>
</organism>
<dbReference type="Pfam" id="PF23241">
    <property type="entry name" value="HAT_PRP39_C"/>
    <property type="match status" value="1"/>
</dbReference>
<gene>
    <name evidence="7" type="primary">prpf39_15</name>
    <name evidence="7" type="ORF">g.83323</name>
</gene>
<dbReference type="GO" id="GO:0000243">
    <property type="term" value="C:commitment complex"/>
    <property type="evidence" value="ECO:0007669"/>
    <property type="project" value="TreeGrafter"/>
</dbReference>
<proteinExistence type="inferred from homology"/>
<dbReference type="GO" id="GO:0030627">
    <property type="term" value="F:pre-mRNA 5'-splice site binding"/>
    <property type="evidence" value="ECO:0007669"/>
    <property type="project" value="TreeGrafter"/>
</dbReference>
<dbReference type="SMART" id="SM00386">
    <property type="entry name" value="HAT"/>
    <property type="match status" value="2"/>
</dbReference>
<evidence type="ECO:0000256" key="6">
    <source>
        <dbReference type="ARBA" id="ARBA00038019"/>
    </source>
</evidence>
<comment type="similarity">
    <text evidence="6">Belongs to the PRP39 family.</text>
</comment>
<dbReference type="AlphaFoldDB" id="A0A1D1XL36"/>
<dbReference type="FunFam" id="1.25.40.10:FF:000159">
    <property type="entry name" value="Tetratricopeptide repeat (TPR)-like superfamily protein"/>
    <property type="match status" value="1"/>
</dbReference>
<evidence type="ECO:0000256" key="2">
    <source>
        <dbReference type="ARBA" id="ARBA00022664"/>
    </source>
</evidence>
<keyword evidence="2" id="KW-0507">mRNA processing</keyword>
<dbReference type="SUPFAM" id="SSF48452">
    <property type="entry name" value="TPR-like"/>
    <property type="match status" value="2"/>
</dbReference>
<evidence type="ECO:0000256" key="5">
    <source>
        <dbReference type="ARBA" id="ARBA00023242"/>
    </source>
</evidence>
<evidence type="ECO:0000256" key="4">
    <source>
        <dbReference type="ARBA" id="ARBA00023187"/>
    </source>
</evidence>
<dbReference type="PANTHER" id="PTHR17204:SF5">
    <property type="entry name" value="PRE-MRNA-PROCESSING FACTOR 39"/>
    <property type="match status" value="1"/>
</dbReference>
<keyword evidence="4" id="KW-0508">mRNA splicing</keyword>
<dbReference type="InterPro" id="IPR011990">
    <property type="entry name" value="TPR-like_helical_dom_sf"/>
</dbReference>